<feature type="compositionally biased region" description="Polar residues" evidence="9">
    <location>
        <begin position="539"/>
        <end position="560"/>
    </location>
</feature>
<feature type="domain" description="Helicase ATP-binding" evidence="10">
    <location>
        <begin position="194"/>
        <end position="376"/>
    </location>
</feature>
<organism evidence="13 14">
    <name type="scientific">Lepeophtheirus salmonis</name>
    <name type="common">Salmon louse</name>
    <name type="synonym">Caligus salmonis</name>
    <dbReference type="NCBI Taxonomy" id="72036"/>
    <lineage>
        <taxon>Eukaryota</taxon>
        <taxon>Metazoa</taxon>
        <taxon>Ecdysozoa</taxon>
        <taxon>Arthropoda</taxon>
        <taxon>Crustacea</taxon>
        <taxon>Multicrustacea</taxon>
        <taxon>Hexanauplia</taxon>
        <taxon>Copepoda</taxon>
        <taxon>Siphonostomatoida</taxon>
        <taxon>Caligidae</taxon>
        <taxon>Lepeophtheirus</taxon>
    </lineage>
</organism>
<evidence type="ECO:0000313" key="14">
    <source>
        <dbReference type="Proteomes" id="UP000675881"/>
    </source>
</evidence>
<keyword evidence="3 8" id="KW-0378">Hydrolase</keyword>
<dbReference type="Pfam" id="PF00270">
    <property type="entry name" value="DEAD"/>
    <property type="match status" value="1"/>
</dbReference>
<dbReference type="InterPro" id="IPR000629">
    <property type="entry name" value="RNA-helicase_DEAD-box_CS"/>
</dbReference>
<feature type="domain" description="Helicase C-terminal" evidence="11">
    <location>
        <begin position="386"/>
        <end position="533"/>
    </location>
</feature>
<sequence length="568" mass="63139">MRLLETRSIDIRVERIKFSKYLLHPVNSKVLQIKKKIFRIPPAGTILLNPAQSFTSTRLILTYTRCLTVVGVLISTMETLKKGMETLSLIDLLEPQKSRRFGEDGKKNSSEGGDGVQREVYIPTEVEEDDLFSTSISSGINFDKYDSVQVDVKGTGDLPPKINCFSELNLRELLVRNIGLSGYKKPTPIQKTGIPLILAKRDIMACSQTGSGKTAAFLLPIIQFILQKGEFSSASSQQKPSCLIVAPTRELAIQIKDEARKFSKGSMIKSVVLYGGTSVGYQCSQIVRGVDILIATPGRLLDLVSKGAVSLDAVQFFVLDEADRMLDMGFLPEVKRIVSEGNMCCKTSRQTLMFSATFPYEVQSCAAEFLNDYVFVTVEKFKKRQKLKDILDDVGTLKTLVFVETKKNTDFLASWLSENNVPTTSIHGDRLQSQREQALADFRSGKYPVLVSTAVAARGLDIKGVEHVVNYDLPKTVDEYVHRVGRTGRVGNKGKATSFYDGNEPMDRTLAHELLKVLREGDIEIPEWMQGDNSMDDNGASSGFESHTRSQPVASTSVINNEEEENWE</sequence>
<keyword evidence="2 8" id="KW-0547">Nucleotide-binding</keyword>
<dbReference type="PANTHER" id="PTHR47958">
    <property type="entry name" value="ATP-DEPENDENT RNA HELICASE DBP3"/>
    <property type="match status" value="1"/>
</dbReference>
<dbReference type="FunFam" id="3.40.50.300:FF:000397">
    <property type="entry name" value="Probable ATP-dependent RNA helicase DDX4"/>
    <property type="match status" value="1"/>
</dbReference>
<dbReference type="SMART" id="SM00490">
    <property type="entry name" value="HELICc"/>
    <property type="match status" value="1"/>
</dbReference>
<dbReference type="GO" id="GO:0003724">
    <property type="term" value="F:RNA helicase activity"/>
    <property type="evidence" value="ECO:0007669"/>
    <property type="project" value="UniProtKB-EC"/>
</dbReference>
<feature type="domain" description="DEAD-box RNA helicase Q" evidence="12">
    <location>
        <begin position="163"/>
        <end position="191"/>
    </location>
</feature>
<evidence type="ECO:0000256" key="2">
    <source>
        <dbReference type="ARBA" id="ARBA00022741"/>
    </source>
</evidence>
<feature type="compositionally biased region" description="Basic and acidic residues" evidence="9">
    <location>
        <begin position="100"/>
        <end position="109"/>
    </location>
</feature>
<dbReference type="PROSITE" id="PS51192">
    <property type="entry name" value="HELICASE_ATP_BIND_1"/>
    <property type="match status" value="1"/>
</dbReference>
<proteinExistence type="inferred from homology"/>
<evidence type="ECO:0000256" key="7">
    <source>
        <dbReference type="ARBA" id="ARBA00047984"/>
    </source>
</evidence>
<evidence type="ECO:0000256" key="4">
    <source>
        <dbReference type="ARBA" id="ARBA00022806"/>
    </source>
</evidence>
<keyword evidence="6" id="KW-0694">RNA-binding</keyword>
<gene>
    <name evidence="13" type="ORF">LSAA_14317</name>
</gene>
<evidence type="ECO:0000256" key="9">
    <source>
        <dbReference type="SAM" id="MobiDB-lite"/>
    </source>
</evidence>
<dbReference type="InterPro" id="IPR001650">
    <property type="entry name" value="Helicase_C-like"/>
</dbReference>
<evidence type="ECO:0000256" key="3">
    <source>
        <dbReference type="ARBA" id="ARBA00022801"/>
    </source>
</evidence>
<keyword evidence="14" id="KW-1185">Reference proteome</keyword>
<dbReference type="InterPro" id="IPR027417">
    <property type="entry name" value="P-loop_NTPase"/>
</dbReference>
<dbReference type="Pfam" id="PF00271">
    <property type="entry name" value="Helicase_C"/>
    <property type="match status" value="1"/>
</dbReference>
<name>A0A7R8D4J3_LEPSM</name>
<feature type="region of interest" description="Disordered" evidence="9">
    <location>
        <begin position="100"/>
        <end position="119"/>
    </location>
</feature>
<comment type="catalytic activity">
    <reaction evidence="7">
        <text>ATP + H2O = ADP + phosphate + H(+)</text>
        <dbReference type="Rhea" id="RHEA:13065"/>
        <dbReference type="ChEBI" id="CHEBI:15377"/>
        <dbReference type="ChEBI" id="CHEBI:15378"/>
        <dbReference type="ChEBI" id="CHEBI:30616"/>
        <dbReference type="ChEBI" id="CHEBI:43474"/>
        <dbReference type="ChEBI" id="CHEBI:456216"/>
        <dbReference type="EC" id="3.6.4.13"/>
    </reaction>
</comment>
<keyword evidence="4 8" id="KW-0347">Helicase</keyword>
<dbReference type="EC" id="3.6.4.13" evidence="1"/>
<evidence type="ECO:0000259" key="10">
    <source>
        <dbReference type="PROSITE" id="PS51192"/>
    </source>
</evidence>
<evidence type="ECO:0000256" key="8">
    <source>
        <dbReference type="RuleBase" id="RU000492"/>
    </source>
</evidence>
<keyword evidence="5 8" id="KW-0067">ATP-binding</keyword>
<protein>
    <recommendedName>
        <fullName evidence="1">RNA helicase</fullName>
        <ecNumber evidence="1">3.6.4.13</ecNumber>
    </recommendedName>
</protein>
<dbReference type="SUPFAM" id="SSF52540">
    <property type="entry name" value="P-loop containing nucleoside triphosphate hydrolases"/>
    <property type="match status" value="1"/>
</dbReference>
<feature type="region of interest" description="Disordered" evidence="9">
    <location>
        <begin position="528"/>
        <end position="568"/>
    </location>
</feature>
<reference evidence="13" key="1">
    <citation type="submission" date="2021-02" db="EMBL/GenBank/DDBJ databases">
        <authorList>
            <person name="Bekaert M."/>
        </authorList>
    </citation>
    <scope>NUCLEOTIDE SEQUENCE</scope>
    <source>
        <strain evidence="13">IoA-00</strain>
    </source>
</reference>
<dbReference type="Proteomes" id="UP000675881">
    <property type="component" value="Chromosome 8"/>
</dbReference>
<dbReference type="GO" id="GO:0003723">
    <property type="term" value="F:RNA binding"/>
    <property type="evidence" value="ECO:0007669"/>
    <property type="project" value="UniProtKB-KW"/>
</dbReference>
<dbReference type="SMART" id="SM00487">
    <property type="entry name" value="DEXDc"/>
    <property type="match status" value="1"/>
</dbReference>
<dbReference type="PROSITE" id="PS00039">
    <property type="entry name" value="DEAD_ATP_HELICASE"/>
    <property type="match status" value="1"/>
</dbReference>
<dbReference type="InterPro" id="IPR014001">
    <property type="entry name" value="Helicase_ATP-bd"/>
</dbReference>
<dbReference type="PROSITE" id="PS51194">
    <property type="entry name" value="HELICASE_CTER"/>
    <property type="match status" value="1"/>
</dbReference>
<evidence type="ECO:0000313" key="13">
    <source>
        <dbReference type="EMBL" id="CAF3026565.1"/>
    </source>
</evidence>
<dbReference type="EMBL" id="HG994587">
    <property type="protein sequence ID" value="CAF3026565.1"/>
    <property type="molecule type" value="Genomic_DNA"/>
</dbReference>
<dbReference type="CDD" id="cd18787">
    <property type="entry name" value="SF2_C_DEAD"/>
    <property type="match status" value="1"/>
</dbReference>
<dbReference type="InterPro" id="IPR044763">
    <property type="entry name" value="Ded1/Dbp1_DEADc"/>
</dbReference>
<dbReference type="InterPro" id="IPR011545">
    <property type="entry name" value="DEAD/DEAH_box_helicase_dom"/>
</dbReference>
<evidence type="ECO:0000256" key="5">
    <source>
        <dbReference type="ARBA" id="ARBA00022840"/>
    </source>
</evidence>
<dbReference type="OrthoDB" id="196131at2759"/>
<dbReference type="GO" id="GO:0016787">
    <property type="term" value="F:hydrolase activity"/>
    <property type="evidence" value="ECO:0007669"/>
    <property type="project" value="UniProtKB-KW"/>
</dbReference>
<evidence type="ECO:0000256" key="1">
    <source>
        <dbReference type="ARBA" id="ARBA00012552"/>
    </source>
</evidence>
<evidence type="ECO:0000259" key="12">
    <source>
        <dbReference type="PROSITE" id="PS51195"/>
    </source>
</evidence>
<evidence type="ECO:0000259" key="11">
    <source>
        <dbReference type="PROSITE" id="PS51194"/>
    </source>
</evidence>
<dbReference type="AlphaFoldDB" id="A0A7R8D4J3"/>
<dbReference type="InterPro" id="IPR014014">
    <property type="entry name" value="RNA_helicase_DEAD_Q_motif"/>
</dbReference>
<dbReference type="Gene3D" id="3.40.50.300">
    <property type="entry name" value="P-loop containing nucleotide triphosphate hydrolases"/>
    <property type="match status" value="2"/>
</dbReference>
<comment type="similarity">
    <text evidence="8">Belongs to the DEAD box helicase family.</text>
</comment>
<accession>A0A7R8D4J3</accession>
<evidence type="ECO:0000256" key="6">
    <source>
        <dbReference type="ARBA" id="ARBA00022884"/>
    </source>
</evidence>
<dbReference type="CDD" id="cd17967">
    <property type="entry name" value="DEADc_DDX3_DDX4"/>
    <property type="match status" value="1"/>
</dbReference>
<dbReference type="PROSITE" id="PS51195">
    <property type="entry name" value="Q_MOTIF"/>
    <property type="match status" value="1"/>
</dbReference>
<dbReference type="GO" id="GO:0005524">
    <property type="term" value="F:ATP binding"/>
    <property type="evidence" value="ECO:0007669"/>
    <property type="project" value="UniProtKB-KW"/>
</dbReference>